<gene>
    <name evidence="2" type="ORF">E6K81_08045</name>
</gene>
<evidence type="ECO:0000313" key="2">
    <source>
        <dbReference type="EMBL" id="TMQ72192.1"/>
    </source>
</evidence>
<keyword evidence="1" id="KW-1133">Transmembrane helix</keyword>
<dbReference type="AlphaFoldDB" id="A0A538U8G0"/>
<accession>A0A538U8G0</accession>
<dbReference type="Proteomes" id="UP000319771">
    <property type="component" value="Unassembled WGS sequence"/>
</dbReference>
<evidence type="ECO:0000256" key="1">
    <source>
        <dbReference type="SAM" id="Phobius"/>
    </source>
</evidence>
<proteinExistence type="predicted"/>
<name>A0A538U8G0_UNCEI</name>
<reference evidence="2 3" key="1">
    <citation type="journal article" date="2019" name="Nat. Microbiol.">
        <title>Mediterranean grassland soil C-N compound turnover is dependent on rainfall and depth, and is mediated by genomically divergent microorganisms.</title>
        <authorList>
            <person name="Diamond S."/>
            <person name="Andeer P.F."/>
            <person name="Li Z."/>
            <person name="Crits-Christoph A."/>
            <person name="Burstein D."/>
            <person name="Anantharaman K."/>
            <person name="Lane K.R."/>
            <person name="Thomas B.C."/>
            <person name="Pan C."/>
            <person name="Northen T.R."/>
            <person name="Banfield J.F."/>
        </authorList>
    </citation>
    <scope>NUCLEOTIDE SEQUENCE [LARGE SCALE GENOMIC DNA]</scope>
    <source>
        <strain evidence="2">WS_11</strain>
    </source>
</reference>
<keyword evidence="1" id="KW-0812">Transmembrane</keyword>
<dbReference type="EMBL" id="VBPB01000116">
    <property type="protein sequence ID" value="TMQ72192.1"/>
    <property type="molecule type" value="Genomic_DNA"/>
</dbReference>
<protein>
    <submittedName>
        <fullName evidence="2">Uncharacterized protein</fullName>
    </submittedName>
</protein>
<feature type="transmembrane region" description="Helical" evidence="1">
    <location>
        <begin position="12"/>
        <end position="37"/>
    </location>
</feature>
<evidence type="ECO:0000313" key="3">
    <source>
        <dbReference type="Proteomes" id="UP000319771"/>
    </source>
</evidence>
<comment type="caution">
    <text evidence="2">The sequence shown here is derived from an EMBL/GenBank/DDBJ whole genome shotgun (WGS) entry which is preliminary data.</text>
</comment>
<sequence>MRDPNGFPMRRVREVVFGLCAAWLVLQNLVLFAMFAWRPVTAVLVATHVLVRVALHAAVPMTVLPGGTLLDVATALLAAGTEVHHG</sequence>
<organism evidence="2 3">
    <name type="scientific">Eiseniibacteriota bacterium</name>
    <dbReference type="NCBI Taxonomy" id="2212470"/>
    <lineage>
        <taxon>Bacteria</taxon>
        <taxon>Candidatus Eiseniibacteriota</taxon>
    </lineage>
</organism>
<keyword evidence="1" id="KW-0472">Membrane</keyword>